<dbReference type="PANTHER" id="PTHR33164:SF95">
    <property type="entry name" value="TRANSCRIPTIONAL REGULATOR"/>
    <property type="match status" value="1"/>
</dbReference>
<keyword evidence="4" id="KW-1185">Reference proteome</keyword>
<name>A0A1M6I4P0_9PROT</name>
<dbReference type="InterPro" id="IPR036388">
    <property type="entry name" value="WH-like_DNA-bd_sf"/>
</dbReference>
<feature type="compositionally biased region" description="Low complexity" evidence="1">
    <location>
        <begin position="1"/>
        <end position="10"/>
    </location>
</feature>
<proteinExistence type="predicted"/>
<dbReference type="GO" id="GO:0003700">
    <property type="term" value="F:DNA-binding transcription factor activity"/>
    <property type="evidence" value="ECO:0007669"/>
    <property type="project" value="InterPro"/>
</dbReference>
<protein>
    <submittedName>
        <fullName evidence="3">Transcriptional regulator, MarR family</fullName>
    </submittedName>
</protein>
<dbReference type="Proteomes" id="UP000184387">
    <property type="component" value="Unassembled WGS sequence"/>
</dbReference>
<reference evidence="3 4" key="1">
    <citation type="submission" date="2016-11" db="EMBL/GenBank/DDBJ databases">
        <authorList>
            <person name="Jaros S."/>
            <person name="Januszkiewicz K."/>
            <person name="Wedrychowicz H."/>
        </authorList>
    </citation>
    <scope>NUCLEOTIDE SEQUENCE [LARGE SCALE GENOMIC DNA]</scope>
    <source>
        <strain evidence="3 4">DSM 14916</strain>
    </source>
</reference>
<dbReference type="InterPro" id="IPR039422">
    <property type="entry name" value="MarR/SlyA-like"/>
</dbReference>
<sequence>MPAPRDATARPPRRRTGPATLLPPDPGAALLQRPGVLVRRLHQVHSAMFQEETASFGITPVQYSLLTLLTEHPGLEQGAAAAGLRLDRFTTADVVRRLEAAGLVQRKPGQDRRAKGLSLTRRGANVFAAMREGVQRAHDRLVEPLPPSRREAFLKALQQLVEHHGTVGTPPPKVR</sequence>
<dbReference type="SMART" id="SM00347">
    <property type="entry name" value="HTH_MARR"/>
    <property type="match status" value="1"/>
</dbReference>
<dbReference type="InterPro" id="IPR000835">
    <property type="entry name" value="HTH_MarR-typ"/>
</dbReference>
<dbReference type="Gene3D" id="1.10.10.10">
    <property type="entry name" value="Winged helix-like DNA-binding domain superfamily/Winged helix DNA-binding domain"/>
    <property type="match status" value="1"/>
</dbReference>
<organism evidence="3 4">
    <name type="scientific">Muricoccus roseus</name>
    <dbReference type="NCBI Taxonomy" id="198092"/>
    <lineage>
        <taxon>Bacteria</taxon>
        <taxon>Pseudomonadati</taxon>
        <taxon>Pseudomonadota</taxon>
        <taxon>Alphaproteobacteria</taxon>
        <taxon>Acetobacterales</taxon>
        <taxon>Roseomonadaceae</taxon>
        <taxon>Muricoccus</taxon>
    </lineage>
</organism>
<gene>
    <name evidence="3" type="ORF">SAMN02745194_02215</name>
</gene>
<dbReference type="PROSITE" id="PS50995">
    <property type="entry name" value="HTH_MARR_2"/>
    <property type="match status" value="1"/>
</dbReference>
<evidence type="ECO:0000313" key="4">
    <source>
        <dbReference type="Proteomes" id="UP000184387"/>
    </source>
</evidence>
<evidence type="ECO:0000256" key="1">
    <source>
        <dbReference type="SAM" id="MobiDB-lite"/>
    </source>
</evidence>
<dbReference type="OrthoDB" id="7349109at2"/>
<evidence type="ECO:0000259" key="2">
    <source>
        <dbReference type="PROSITE" id="PS50995"/>
    </source>
</evidence>
<feature type="domain" description="HTH marR-type" evidence="2">
    <location>
        <begin position="34"/>
        <end position="162"/>
    </location>
</feature>
<dbReference type="GO" id="GO:0006950">
    <property type="term" value="P:response to stress"/>
    <property type="evidence" value="ECO:0007669"/>
    <property type="project" value="TreeGrafter"/>
</dbReference>
<accession>A0A1M6I4P0</accession>
<feature type="region of interest" description="Disordered" evidence="1">
    <location>
        <begin position="1"/>
        <end position="28"/>
    </location>
</feature>
<dbReference type="AlphaFoldDB" id="A0A1M6I4P0"/>
<dbReference type="SUPFAM" id="SSF46785">
    <property type="entry name" value="Winged helix' DNA-binding domain"/>
    <property type="match status" value="1"/>
</dbReference>
<dbReference type="Pfam" id="PF01047">
    <property type="entry name" value="MarR"/>
    <property type="match status" value="1"/>
</dbReference>
<dbReference type="STRING" id="198092.SAMN02745194_02215"/>
<dbReference type="EMBL" id="FQZF01000011">
    <property type="protein sequence ID" value="SHJ29393.1"/>
    <property type="molecule type" value="Genomic_DNA"/>
</dbReference>
<evidence type="ECO:0000313" key="3">
    <source>
        <dbReference type="EMBL" id="SHJ29393.1"/>
    </source>
</evidence>
<dbReference type="RefSeq" id="WP_086062114.1">
    <property type="nucleotide sequence ID" value="NZ_FQZF01000011.1"/>
</dbReference>
<dbReference type="InterPro" id="IPR036390">
    <property type="entry name" value="WH_DNA-bd_sf"/>
</dbReference>
<dbReference type="PANTHER" id="PTHR33164">
    <property type="entry name" value="TRANSCRIPTIONAL REGULATOR, MARR FAMILY"/>
    <property type="match status" value="1"/>
</dbReference>